<evidence type="ECO:0000313" key="9">
    <source>
        <dbReference type="Proteomes" id="UP000507470"/>
    </source>
</evidence>
<evidence type="ECO:0000256" key="4">
    <source>
        <dbReference type="ARBA" id="ARBA00023136"/>
    </source>
</evidence>
<dbReference type="GO" id="GO:0022857">
    <property type="term" value="F:transmembrane transporter activity"/>
    <property type="evidence" value="ECO:0007669"/>
    <property type="project" value="TreeGrafter"/>
</dbReference>
<evidence type="ECO:0000256" key="5">
    <source>
        <dbReference type="ARBA" id="ARBA00023180"/>
    </source>
</evidence>
<evidence type="ECO:0000313" key="8">
    <source>
        <dbReference type="EMBL" id="CAC5370620.1"/>
    </source>
</evidence>
<keyword evidence="9" id="KW-1185">Reference proteome</keyword>
<feature type="transmembrane region" description="Helical" evidence="7">
    <location>
        <begin position="46"/>
        <end position="69"/>
    </location>
</feature>
<dbReference type="AlphaFoldDB" id="A0A6J8ANM5"/>
<dbReference type="SUPFAM" id="SSF82866">
    <property type="entry name" value="Multidrug efflux transporter AcrB transmembrane domain"/>
    <property type="match status" value="1"/>
</dbReference>
<protein>
    <recommendedName>
        <fullName evidence="10">SSD domain-containing protein</fullName>
    </recommendedName>
</protein>
<keyword evidence="2 7" id="KW-0812">Transmembrane</keyword>
<feature type="transmembrane region" description="Helical" evidence="7">
    <location>
        <begin position="895"/>
        <end position="917"/>
    </location>
</feature>
<feature type="transmembrane region" description="Helical" evidence="7">
    <location>
        <begin position="823"/>
        <end position="845"/>
    </location>
</feature>
<dbReference type="OrthoDB" id="429851at2759"/>
<evidence type="ECO:0000256" key="3">
    <source>
        <dbReference type="ARBA" id="ARBA00022989"/>
    </source>
</evidence>
<evidence type="ECO:0000256" key="1">
    <source>
        <dbReference type="ARBA" id="ARBA00004141"/>
    </source>
</evidence>
<feature type="region of interest" description="Disordered" evidence="6">
    <location>
        <begin position="1"/>
        <end position="26"/>
    </location>
</feature>
<dbReference type="Proteomes" id="UP000507470">
    <property type="component" value="Unassembled WGS sequence"/>
</dbReference>
<feature type="transmembrane region" description="Helical" evidence="7">
    <location>
        <begin position="771"/>
        <end position="788"/>
    </location>
</feature>
<dbReference type="GO" id="GO:0016020">
    <property type="term" value="C:membrane"/>
    <property type="evidence" value="ECO:0007669"/>
    <property type="project" value="UniProtKB-SubCell"/>
</dbReference>
<feature type="transmembrane region" description="Helical" evidence="7">
    <location>
        <begin position="795"/>
        <end position="817"/>
    </location>
</feature>
<evidence type="ECO:0000256" key="6">
    <source>
        <dbReference type="SAM" id="MobiDB-lite"/>
    </source>
</evidence>
<name>A0A6J8ANM5_MYTCO</name>
<evidence type="ECO:0008006" key="10">
    <source>
        <dbReference type="Google" id="ProtNLM"/>
    </source>
</evidence>
<accession>A0A6J8ANM5</accession>
<reference evidence="8 9" key="1">
    <citation type="submission" date="2020-06" db="EMBL/GenBank/DDBJ databases">
        <authorList>
            <person name="Li R."/>
            <person name="Bekaert M."/>
        </authorList>
    </citation>
    <scope>NUCLEOTIDE SEQUENCE [LARGE SCALE GENOMIC DNA]</scope>
    <source>
        <strain evidence="9">wild</strain>
    </source>
</reference>
<organism evidence="8 9">
    <name type="scientific">Mytilus coruscus</name>
    <name type="common">Sea mussel</name>
    <dbReference type="NCBI Taxonomy" id="42192"/>
    <lineage>
        <taxon>Eukaryota</taxon>
        <taxon>Metazoa</taxon>
        <taxon>Spiralia</taxon>
        <taxon>Lophotrochozoa</taxon>
        <taxon>Mollusca</taxon>
        <taxon>Bivalvia</taxon>
        <taxon>Autobranchia</taxon>
        <taxon>Pteriomorphia</taxon>
        <taxon>Mytilida</taxon>
        <taxon>Mytiloidea</taxon>
        <taxon>Mytilidae</taxon>
        <taxon>Mytilinae</taxon>
        <taxon>Mytilus</taxon>
    </lineage>
</organism>
<keyword evidence="4 7" id="KW-0472">Membrane</keyword>
<evidence type="ECO:0000256" key="7">
    <source>
        <dbReference type="SAM" id="Phobius"/>
    </source>
</evidence>
<dbReference type="Gene3D" id="1.20.1640.10">
    <property type="entry name" value="Multidrug efflux transporter AcrB transmembrane domain"/>
    <property type="match status" value="1"/>
</dbReference>
<evidence type="ECO:0000256" key="2">
    <source>
        <dbReference type="ARBA" id="ARBA00022692"/>
    </source>
</evidence>
<dbReference type="PANTHER" id="PTHR45951:SF7">
    <property type="entry name" value="SSD DOMAIN-CONTAINING PROTEIN"/>
    <property type="match status" value="1"/>
</dbReference>
<keyword evidence="3 7" id="KW-1133">Transmembrane helix</keyword>
<feature type="transmembrane region" description="Helical" evidence="7">
    <location>
        <begin position="866"/>
        <end position="889"/>
    </location>
</feature>
<feature type="compositionally biased region" description="Basic and acidic residues" evidence="6">
    <location>
        <begin position="418"/>
        <end position="431"/>
    </location>
</feature>
<sequence length="998" mass="112975">MASDESSKTAWSNSDEATAHEAEKLQEERRNRKPFFYCRWVATRPYLMFFVTLMLQLLPVVITGILFGVNYDLFPTNFEQLPMELYDIPYRLRDYAYRDKDKYDNGITRSLTDSGYPTYERGLSYSFSNIELFFDADGGNILTKSNLQTMKYIEEYLVAADGYSTSFCHTKNSSLTCKDPTSLIRYFDGSFASVSPTFNDPTFSNIPGVIYEAYTNNLTKANFEYFLPKSYSITPTTASFSITRTQIAIGCSLSGNTKCLSMRDLARSWLGNTMKPRLETLLDDISQFNFYYISSNLLFYDVIQQAMKDMMFAIGIVMVYHIKYEDWTWPCCRCTKKTKGEGKGADNKTEIDQRRNSMSKVVPENVYTVQSNDTKDPSSPIKGDFVRPPARLSPIKAKELSDKSKVENGYSTSSVFPHDNDKQPMTTEEKLNSPCIPKAKQKEKKLVVFFRDHYWRFITSKWTRLGLLPVFIAAVCIFGYFASTLEPDNENLQLFQDDHHYSKAQYAQEYTMLVSTADSLVQIHVVWGLKNKDRSHCHFSSIQCGGNNVYDEDFDPNPLANQQALMTFCNRLYNMTAAEIQEYKIRTDSSTGQIEVACFTKSLDTFLQSKTADIGIGDLSLPWDYTKTMNFMNALPSHYDTSSFTTGFKDFLAIPVGYWLYNEFQKNYTADFGHYDALIGEYKNTSGFTQQLLSDSSIYYGTQFKYIAVEINTTINRKTTGYATGIPLVELWETFINDQVSKMPTGLKGGFQLTFQTWHWFYVQKSLADNAVQGIIIGVTLAFPILTLTTMNVIIGFFATMSICCTTICVIGVIPLAGWKLGLLVSLNMCIVVGLAVDYVVHLAEGYHLSLHKDRLNRTRDMLEEMATSVFSGACTTLGASCFMFFAMVQFFLQFGIFLFCTIGFSLFFSLGLFTLLMGMLGPENNTGCLKTLFAKCRNKCRKTKKTEKTETDSEITLNPSISASTISTAGSQNKLIQSQGPPYVSRVNVNGSVNNNV</sequence>
<dbReference type="PANTHER" id="PTHR45951">
    <property type="entry name" value="PROTEIN DISPATCHED-RELATED"/>
    <property type="match status" value="1"/>
</dbReference>
<feature type="region of interest" description="Disordered" evidence="6">
    <location>
        <begin position="411"/>
        <end position="431"/>
    </location>
</feature>
<comment type="subcellular location">
    <subcellularLocation>
        <location evidence="1">Membrane</location>
        <topology evidence="1">Multi-pass membrane protein</topology>
    </subcellularLocation>
</comment>
<dbReference type="EMBL" id="CACVKT020001725">
    <property type="protein sequence ID" value="CAC5370620.1"/>
    <property type="molecule type" value="Genomic_DNA"/>
</dbReference>
<keyword evidence="5" id="KW-0325">Glycoprotein</keyword>
<dbReference type="InterPro" id="IPR052081">
    <property type="entry name" value="Dispatched_Hh_regulator"/>
</dbReference>
<proteinExistence type="predicted"/>
<gene>
    <name evidence="8" type="ORF">MCOR_9392</name>
</gene>
<feature type="compositionally biased region" description="Basic and acidic residues" evidence="6">
    <location>
        <begin position="17"/>
        <end position="26"/>
    </location>
</feature>